<proteinExistence type="predicted"/>
<gene>
    <name evidence="1" type="ORF">G3I43_17930</name>
</gene>
<dbReference type="RefSeq" id="WP_164257880.1">
    <property type="nucleotide sequence ID" value="NZ_CP086102.1"/>
</dbReference>
<dbReference type="EMBL" id="JAAGMK010000507">
    <property type="protein sequence ID" value="NEB86041.1"/>
    <property type="molecule type" value="Genomic_DNA"/>
</dbReference>
<evidence type="ECO:0000313" key="1">
    <source>
        <dbReference type="EMBL" id="NEB86041.1"/>
    </source>
</evidence>
<sequence length="240" mass="26415">MTFFSRPGILTTVERRWADNDPTPPLRLFDGTEPAGVPLSLDRARALLYDRTACSLARASLWHQVAERFRTGGTDWREAVVWLGLQGLSRNASRITSCRRADREDVEAELVTCYLEELAKLDPQDPEPGRTVLRSACSRAWKVWRDTHRENTVEDVERASGTSPGAGGDDVWRADYDPAPRWSGLSASLRISVPAHRVEGVRIGALASAWGVAGTATSIGHSGRGRRVASLSLRRVGRKG</sequence>
<protein>
    <submittedName>
        <fullName evidence="1">Uncharacterized protein</fullName>
    </submittedName>
</protein>
<comment type="caution">
    <text evidence="1">The sequence shown here is derived from an EMBL/GenBank/DDBJ whole genome shotgun (WGS) entry which is preliminary data.</text>
</comment>
<reference evidence="1" key="1">
    <citation type="submission" date="2020-01" db="EMBL/GenBank/DDBJ databases">
        <title>Insect and environment-associated Actinomycetes.</title>
        <authorList>
            <person name="Currrie C."/>
            <person name="Chevrette M."/>
            <person name="Carlson C."/>
            <person name="Stubbendieck R."/>
            <person name="Wendt-Pienkowski E."/>
        </authorList>
    </citation>
    <scope>NUCLEOTIDE SEQUENCE</scope>
    <source>
        <strain evidence="1">SID505</strain>
    </source>
</reference>
<dbReference type="AlphaFoldDB" id="A0A6G3SSZ2"/>
<accession>A0A6G3SSZ2</accession>
<name>A0A6G3SSZ2_STRAQ</name>
<organism evidence="1">
    <name type="scientific">Streptomyces anulatus</name>
    <name type="common">Streptomyces chrysomallus</name>
    <dbReference type="NCBI Taxonomy" id="1892"/>
    <lineage>
        <taxon>Bacteria</taxon>
        <taxon>Bacillati</taxon>
        <taxon>Actinomycetota</taxon>
        <taxon>Actinomycetes</taxon>
        <taxon>Kitasatosporales</taxon>
        <taxon>Streptomycetaceae</taxon>
        <taxon>Streptomyces</taxon>
    </lineage>
</organism>